<reference evidence="2 3" key="1">
    <citation type="submission" date="2022-07" db="EMBL/GenBank/DDBJ databases">
        <title>Mucilaginibacter sp. JC4.</title>
        <authorList>
            <person name="Le V."/>
            <person name="Ko S.-R."/>
            <person name="Ahn C.-Y."/>
            <person name="Oh H.-M."/>
        </authorList>
    </citation>
    <scope>NUCLEOTIDE SEQUENCE [LARGE SCALE GENOMIC DNA]</scope>
    <source>
        <strain evidence="2 3">JC4</strain>
    </source>
</reference>
<dbReference type="Proteomes" id="UP001204376">
    <property type="component" value="Unassembled WGS sequence"/>
</dbReference>
<feature type="transmembrane region" description="Helical" evidence="1">
    <location>
        <begin position="84"/>
        <end position="111"/>
    </location>
</feature>
<evidence type="ECO:0000313" key="2">
    <source>
        <dbReference type="EMBL" id="MCQ6956782.1"/>
    </source>
</evidence>
<feature type="transmembrane region" description="Helical" evidence="1">
    <location>
        <begin position="21"/>
        <end position="39"/>
    </location>
</feature>
<protein>
    <recommendedName>
        <fullName evidence="4">Potassium transporter KefB</fullName>
    </recommendedName>
</protein>
<proteinExistence type="predicted"/>
<dbReference type="EMBL" id="JANHOH010000001">
    <property type="protein sequence ID" value="MCQ6956782.1"/>
    <property type="molecule type" value="Genomic_DNA"/>
</dbReference>
<keyword evidence="1" id="KW-0812">Transmembrane</keyword>
<dbReference type="RefSeq" id="WP_256536994.1">
    <property type="nucleotide sequence ID" value="NZ_JANHOH010000001.1"/>
</dbReference>
<keyword evidence="1" id="KW-0472">Membrane</keyword>
<comment type="caution">
    <text evidence="2">The sequence shown here is derived from an EMBL/GenBank/DDBJ whole genome shotgun (WGS) entry which is preliminary data.</text>
</comment>
<gene>
    <name evidence="2" type="ORF">NPE20_02385</name>
</gene>
<organism evidence="2 3">
    <name type="scientific">Mucilaginibacter aquariorum</name>
    <dbReference type="NCBI Taxonomy" id="2967225"/>
    <lineage>
        <taxon>Bacteria</taxon>
        <taxon>Pseudomonadati</taxon>
        <taxon>Bacteroidota</taxon>
        <taxon>Sphingobacteriia</taxon>
        <taxon>Sphingobacteriales</taxon>
        <taxon>Sphingobacteriaceae</taxon>
        <taxon>Mucilaginibacter</taxon>
    </lineage>
</organism>
<feature type="transmembrane region" description="Helical" evidence="1">
    <location>
        <begin position="51"/>
        <end position="72"/>
    </location>
</feature>
<keyword evidence="3" id="KW-1185">Reference proteome</keyword>
<evidence type="ECO:0000313" key="3">
    <source>
        <dbReference type="Proteomes" id="UP001204376"/>
    </source>
</evidence>
<evidence type="ECO:0008006" key="4">
    <source>
        <dbReference type="Google" id="ProtNLM"/>
    </source>
</evidence>
<sequence>MTQTNNLTTQLIQPSALGKRMLIGGGIALLVISVFLLGVNHPNPAWGKLWMIRPLIITPLAGAMGGLFFYFMDKVLNQSGWKRVVTLILGVMGYIIALWMGTVLGLAGTLWH</sequence>
<keyword evidence="1" id="KW-1133">Transmembrane helix</keyword>
<accession>A0ABT1SWZ9</accession>
<name>A0ABT1SWZ9_9SPHI</name>
<evidence type="ECO:0000256" key="1">
    <source>
        <dbReference type="SAM" id="Phobius"/>
    </source>
</evidence>